<dbReference type="InterPro" id="IPR038717">
    <property type="entry name" value="Tc1-like_DDE_dom"/>
</dbReference>
<dbReference type="PANTHER" id="PTHR46564:SF1">
    <property type="entry name" value="TRANSPOSASE"/>
    <property type="match status" value="1"/>
</dbReference>
<protein>
    <recommendedName>
        <fullName evidence="1">Tc1-like transposase DDE domain-containing protein</fullName>
    </recommendedName>
</protein>
<dbReference type="EMBL" id="KN839844">
    <property type="protein sequence ID" value="KIJ65311.1"/>
    <property type="molecule type" value="Genomic_DNA"/>
</dbReference>
<dbReference type="OrthoDB" id="2142724at2759"/>
<name>A0A0C9WG01_9AGAM</name>
<gene>
    <name evidence="2" type="ORF">HYDPIDRAFT_89305</name>
</gene>
<dbReference type="InterPro" id="IPR036397">
    <property type="entry name" value="RNaseH_sf"/>
</dbReference>
<dbReference type="Gene3D" id="3.30.420.10">
    <property type="entry name" value="Ribonuclease H-like superfamily/Ribonuclease H"/>
    <property type="match status" value="1"/>
</dbReference>
<evidence type="ECO:0000313" key="2">
    <source>
        <dbReference type="EMBL" id="KIJ65311.1"/>
    </source>
</evidence>
<dbReference type="AlphaFoldDB" id="A0A0C9WG01"/>
<sequence length="147" mass="16764">MAWAPIGSRARRRDFFVRGKRYSILPAISLDGVLHLDVRNESWTGETFYQFIEGLLNNINPFPQRNSVIIMDNASIHHSPELRELIEDRCAFSSIKAWIHSNQAYVQAELSDDPTADPYGMIWEAVFTAVTPKKAKGWYQDCGYLAA</sequence>
<feature type="domain" description="Tc1-like transposase DDE" evidence="1">
    <location>
        <begin position="2"/>
        <end position="89"/>
    </location>
</feature>
<keyword evidence="3" id="KW-1185">Reference proteome</keyword>
<dbReference type="GO" id="GO:0003676">
    <property type="term" value="F:nucleic acid binding"/>
    <property type="evidence" value="ECO:0007669"/>
    <property type="project" value="InterPro"/>
</dbReference>
<dbReference type="PANTHER" id="PTHR46564">
    <property type="entry name" value="TRANSPOSASE"/>
    <property type="match status" value="1"/>
</dbReference>
<proteinExistence type="predicted"/>
<dbReference type="Proteomes" id="UP000053820">
    <property type="component" value="Unassembled WGS sequence"/>
</dbReference>
<reference evidence="2 3" key="1">
    <citation type="submission" date="2014-04" db="EMBL/GenBank/DDBJ databases">
        <title>Evolutionary Origins and Diversification of the Mycorrhizal Mutualists.</title>
        <authorList>
            <consortium name="DOE Joint Genome Institute"/>
            <consortium name="Mycorrhizal Genomics Consortium"/>
            <person name="Kohler A."/>
            <person name="Kuo A."/>
            <person name="Nagy L.G."/>
            <person name="Floudas D."/>
            <person name="Copeland A."/>
            <person name="Barry K.W."/>
            <person name="Cichocki N."/>
            <person name="Veneault-Fourrey C."/>
            <person name="LaButti K."/>
            <person name="Lindquist E.A."/>
            <person name="Lipzen A."/>
            <person name="Lundell T."/>
            <person name="Morin E."/>
            <person name="Murat C."/>
            <person name="Riley R."/>
            <person name="Ohm R."/>
            <person name="Sun H."/>
            <person name="Tunlid A."/>
            <person name="Henrissat B."/>
            <person name="Grigoriev I.V."/>
            <person name="Hibbett D.S."/>
            <person name="Martin F."/>
        </authorList>
    </citation>
    <scope>NUCLEOTIDE SEQUENCE [LARGE SCALE GENOMIC DNA]</scope>
    <source>
        <strain evidence="2 3">MD-312</strain>
    </source>
</reference>
<evidence type="ECO:0000313" key="3">
    <source>
        <dbReference type="Proteomes" id="UP000053820"/>
    </source>
</evidence>
<organism evidence="2 3">
    <name type="scientific">Hydnomerulius pinastri MD-312</name>
    <dbReference type="NCBI Taxonomy" id="994086"/>
    <lineage>
        <taxon>Eukaryota</taxon>
        <taxon>Fungi</taxon>
        <taxon>Dikarya</taxon>
        <taxon>Basidiomycota</taxon>
        <taxon>Agaricomycotina</taxon>
        <taxon>Agaricomycetes</taxon>
        <taxon>Agaricomycetidae</taxon>
        <taxon>Boletales</taxon>
        <taxon>Boletales incertae sedis</taxon>
        <taxon>Leucogyrophana</taxon>
    </lineage>
</organism>
<accession>A0A0C9WG01</accession>
<evidence type="ECO:0000259" key="1">
    <source>
        <dbReference type="Pfam" id="PF13358"/>
    </source>
</evidence>
<dbReference type="HOGENOM" id="CLU_056788_10_2_1"/>
<dbReference type="Pfam" id="PF13358">
    <property type="entry name" value="DDE_3"/>
    <property type="match status" value="1"/>
</dbReference>